<evidence type="ECO:0000256" key="1">
    <source>
        <dbReference type="ARBA" id="ARBA00001947"/>
    </source>
</evidence>
<protein>
    <submittedName>
        <fullName evidence="6">Succinylglutamate desuccinylase</fullName>
    </submittedName>
</protein>
<gene>
    <name evidence="6" type="ORF">CJU94_23295</name>
</gene>
<keyword evidence="2" id="KW-0479">Metal-binding</keyword>
<feature type="domain" description="Succinylglutamate desuccinylase/Aspartoacylase catalytic" evidence="5">
    <location>
        <begin position="49"/>
        <end position="236"/>
    </location>
</feature>
<evidence type="ECO:0000313" key="6">
    <source>
        <dbReference type="EMBL" id="ASW01129.1"/>
    </source>
</evidence>
<dbReference type="EMBL" id="CP022990">
    <property type="protein sequence ID" value="ASW01129.1"/>
    <property type="molecule type" value="Genomic_DNA"/>
</dbReference>
<dbReference type="PANTHER" id="PTHR37326">
    <property type="entry name" value="BLL3975 PROTEIN"/>
    <property type="match status" value="1"/>
</dbReference>
<dbReference type="RefSeq" id="WP_095421038.1">
    <property type="nucleotide sequence ID" value="NZ_CP022990.1"/>
</dbReference>
<evidence type="ECO:0000256" key="2">
    <source>
        <dbReference type="ARBA" id="ARBA00022723"/>
    </source>
</evidence>
<proteinExistence type="predicted"/>
<name>A0A248VQ36_9BURK</name>
<dbReference type="InterPro" id="IPR055438">
    <property type="entry name" value="AstE_AspA_cat"/>
</dbReference>
<evidence type="ECO:0000256" key="3">
    <source>
        <dbReference type="ARBA" id="ARBA00022801"/>
    </source>
</evidence>
<dbReference type="GO" id="GO:0046872">
    <property type="term" value="F:metal ion binding"/>
    <property type="evidence" value="ECO:0007669"/>
    <property type="project" value="UniProtKB-KW"/>
</dbReference>
<dbReference type="AlphaFoldDB" id="A0A248VQ36"/>
<dbReference type="PANTHER" id="PTHR37326:SF1">
    <property type="entry name" value="BLL3975 PROTEIN"/>
    <property type="match status" value="1"/>
</dbReference>
<dbReference type="Proteomes" id="UP000215158">
    <property type="component" value="Chromosome 2"/>
</dbReference>
<evidence type="ECO:0000256" key="4">
    <source>
        <dbReference type="ARBA" id="ARBA00022833"/>
    </source>
</evidence>
<dbReference type="KEGG" id="parb:CJU94_23295"/>
<dbReference type="Pfam" id="PF24827">
    <property type="entry name" value="AstE_AspA_cat"/>
    <property type="match status" value="1"/>
</dbReference>
<dbReference type="InterPro" id="IPR053138">
    <property type="entry name" value="N-alpha-Ac-DABA_deacetylase"/>
</dbReference>
<dbReference type="PIRSF" id="PIRSF039012">
    <property type="entry name" value="ASP"/>
    <property type="match status" value="1"/>
</dbReference>
<keyword evidence="3" id="KW-0378">Hydrolase</keyword>
<keyword evidence="7" id="KW-1185">Reference proteome</keyword>
<dbReference type="CDD" id="cd06252">
    <property type="entry name" value="M14_ASTE_ASPA-like"/>
    <property type="match status" value="1"/>
</dbReference>
<dbReference type="Gene3D" id="3.40.630.10">
    <property type="entry name" value="Zn peptidases"/>
    <property type="match status" value="1"/>
</dbReference>
<evidence type="ECO:0000313" key="7">
    <source>
        <dbReference type="Proteomes" id="UP000215158"/>
    </source>
</evidence>
<reference evidence="6 7" key="1">
    <citation type="submission" date="2017-08" db="EMBL/GenBank/DDBJ databases">
        <title>Identification and genetic characteristics of simultaneous BTEX- and naphthalene-degrading Paraburkholderia sp. BN5 isolated from petroleum-contaminated soil.</title>
        <authorList>
            <person name="Lee Y."/>
            <person name="Jeon C.O."/>
        </authorList>
    </citation>
    <scope>NUCLEOTIDE SEQUENCE [LARGE SCALE GENOMIC DNA]</scope>
    <source>
        <strain evidence="6 7">BN5</strain>
    </source>
</reference>
<accession>A0A248VQ36</accession>
<dbReference type="OrthoDB" id="9782876at2"/>
<dbReference type="InterPro" id="IPR043795">
    <property type="entry name" value="N-alpha-Ac-DABA-like"/>
</dbReference>
<sequence length="337" mass="36452">MPSTPSLICTDIDYERPGLQNGTLRVPYSHDRSAYGHIPVPITVLNGGDGPTVLLTGGNHGDEYEGPVALMKLIQRLPATSIKGRLIVVPALNFPAFINGSRTSPIDRGNLNRVFPGARNGNLTEMIAHYADTELFPRADVVIDLHAGGASFDHLPALLAAPPADPSRRAEYRRLVQAFAAPQTMLMDLLGEDRTYGAAVERHGKLFLCGEFGGYAACNPDGVAIVEDGLRRVLHALGVTPDDHPPAPRHDSRWLKVDGARHYVFASRPGVAEPVFALGDRVEKDQLAARVFDPYAPWSAPQEIRFAGDGVVVCKRSYARVEPGDCLAVLAADAQWQ</sequence>
<comment type="cofactor">
    <cofactor evidence="1">
        <name>Zn(2+)</name>
        <dbReference type="ChEBI" id="CHEBI:29105"/>
    </cofactor>
</comment>
<dbReference type="GO" id="GO:0016788">
    <property type="term" value="F:hydrolase activity, acting on ester bonds"/>
    <property type="evidence" value="ECO:0007669"/>
    <property type="project" value="InterPro"/>
</dbReference>
<dbReference type="GO" id="GO:0016811">
    <property type="term" value="F:hydrolase activity, acting on carbon-nitrogen (but not peptide) bonds, in linear amides"/>
    <property type="evidence" value="ECO:0007669"/>
    <property type="project" value="InterPro"/>
</dbReference>
<evidence type="ECO:0000259" key="5">
    <source>
        <dbReference type="Pfam" id="PF24827"/>
    </source>
</evidence>
<dbReference type="SUPFAM" id="SSF53187">
    <property type="entry name" value="Zn-dependent exopeptidases"/>
    <property type="match status" value="1"/>
</dbReference>
<keyword evidence="4" id="KW-0862">Zinc</keyword>
<organism evidence="6 7">
    <name type="scientific">Paraburkholderia aromaticivorans</name>
    <dbReference type="NCBI Taxonomy" id="2026199"/>
    <lineage>
        <taxon>Bacteria</taxon>
        <taxon>Pseudomonadati</taxon>
        <taxon>Pseudomonadota</taxon>
        <taxon>Betaproteobacteria</taxon>
        <taxon>Burkholderiales</taxon>
        <taxon>Burkholderiaceae</taxon>
        <taxon>Paraburkholderia</taxon>
    </lineage>
</organism>